<comment type="caution">
    <text evidence="1">The sequence shown here is derived from an EMBL/GenBank/DDBJ whole genome shotgun (WGS) entry which is preliminary data.</text>
</comment>
<evidence type="ECO:0000313" key="2">
    <source>
        <dbReference type="Proteomes" id="UP001266305"/>
    </source>
</evidence>
<evidence type="ECO:0000313" key="1">
    <source>
        <dbReference type="EMBL" id="KAK2106419.1"/>
    </source>
</evidence>
<accession>A0ABQ9VBX8</accession>
<sequence length="148" mass="16032">MPGWTPIPAVPSAMANIFHLQPGASRPHSPACKTYTHTSRMLPFSLPPDACSYCATLEPGATCPCLGPRTEEERSLGVHTDGDLITIMPSALHYTPLLSHLEKTASQEPCLRDCGSFGLKPGEQTWKDFKLLANTAQIEARSSGRNWG</sequence>
<gene>
    <name evidence="1" type="ORF">P7K49_015933</name>
</gene>
<dbReference type="Proteomes" id="UP001266305">
    <property type="component" value="Unassembled WGS sequence"/>
</dbReference>
<organism evidence="1 2">
    <name type="scientific">Saguinus oedipus</name>
    <name type="common">Cotton-top tamarin</name>
    <name type="synonym">Oedipomidas oedipus</name>
    <dbReference type="NCBI Taxonomy" id="9490"/>
    <lineage>
        <taxon>Eukaryota</taxon>
        <taxon>Metazoa</taxon>
        <taxon>Chordata</taxon>
        <taxon>Craniata</taxon>
        <taxon>Vertebrata</taxon>
        <taxon>Euteleostomi</taxon>
        <taxon>Mammalia</taxon>
        <taxon>Eutheria</taxon>
        <taxon>Euarchontoglires</taxon>
        <taxon>Primates</taxon>
        <taxon>Haplorrhini</taxon>
        <taxon>Platyrrhini</taxon>
        <taxon>Cebidae</taxon>
        <taxon>Callitrichinae</taxon>
        <taxon>Saguinus</taxon>
    </lineage>
</organism>
<proteinExistence type="predicted"/>
<dbReference type="EMBL" id="JASSZA010000007">
    <property type="protein sequence ID" value="KAK2106419.1"/>
    <property type="molecule type" value="Genomic_DNA"/>
</dbReference>
<keyword evidence="2" id="KW-1185">Reference proteome</keyword>
<protein>
    <submittedName>
        <fullName evidence="1">Uncharacterized protein</fullName>
    </submittedName>
</protein>
<reference evidence="1 2" key="1">
    <citation type="submission" date="2023-05" db="EMBL/GenBank/DDBJ databases">
        <title>B98-5 Cell Line De Novo Hybrid Assembly: An Optical Mapping Approach.</title>
        <authorList>
            <person name="Kananen K."/>
            <person name="Auerbach J.A."/>
            <person name="Kautto E."/>
            <person name="Blachly J.S."/>
        </authorList>
    </citation>
    <scope>NUCLEOTIDE SEQUENCE [LARGE SCALE GENOMIC DNA]</scope>
    <source>
        <strain evidence="1">B95-8</strain>
        <tissue evidence="1">Cell line</tissue>
    </source>
</reference>
<name>A0ABQ9VBX8_SAGOE</name>